<accession>A0ACC3S3Y8</accession>
<sequence length="511" mass="57854">MSAAQVVQVLWTKAGYSFLPLTVFALGSYIAIYRLFLSPIAKFPGPKIAALTNAYQFYFDVIKGGRMPWELIRVHDTYGPIVRISPTEVHVSDPYFYDVLYTGNNQRRDKDIFSVAGYGNSGSVLNTEKHEHHRMRRTALNSFFSTQAITRFEPVIRSKLEALCSALRQKAQSGEPVNLENAFMAYTTDIISEYAFGKAHGFLDKPEFAPEWTKLMTGCSESMLIFRYFPILMTVIEALPPSLVKLLDPGMTQLIDLQRATEVQVKAIKEISKSEKRSTKYRTIFHEVLLSDLPESEKSVTRLTQEAQLVLAAGSITTAHFLKTTIYFILANENILKRLKAELVKAIPDPQSLPGTHQLEQLPYLMAIVKEGSRMSDGALGRLSRIAPDQDLKFQDWVIPKGTSISMSSYIQHRNPELFPEPETFDPDRWLGENSGKLGRHLVNFSKGARSCVGVNLAKTEIYLTLAAIFRRFDLELFETGRERDVDEARDLFIPYTRKESKGVRVVLKEC</sequence>
<reference evidence="1" key="1">
    <citation type="submission" date="2024-02" db="EMBL/GenBank/DDBJ databases">
        <title>Metagenome Assembled Genome of Zalaria obscura JY119.</title>
        <authorList>
            <person name="Vighnesh L."/>
            <person name="Jagadeeshwari U."/>
            <person name="Venkata Ramana C."/>
            <person name="Sasikala C."/>
        </authorList>
    </citation>
    <scope>NUCLEOTIDE SEQUENCE</scope>
    <source>
        <strain evidence="1">JY119</strain>
    </source>
</reference>
<name>A0ACC3S3Y8_9PEZI</name>
<dbReference type="EMBL" id="JAMKPW020000043">
    <property type="protein sequence ID" value="KAK8194105.1"/>
    <property type="molecule type" value="Genomic_DNA"/>
</dbReference>
<protein>
    <submittedName>
        <fullName evidence="1">Uncharacterized protein</fullName>
    </submittedName>
</protein>
<evidence type="ECO:0000313" key="2">
    <source>
        <dbReference type="Proteomes" id="UP001320706"/>
    </source>
</evidence>
<organism evidence="1 2">
    <name type="scientific">Zalaria obscura</name>
    <dbReference type="NCBI Taxonomy" id="2024903"/>
    <lineage>
        <taxon>Eukaryota</taxon>
        <taxon>Fungi</taxon>
        <taxon>Dikarya</taxon>
        <taxon>Ascomycota</taxon>
        <taxon>Pezizomycotina</taxon>
        <taxon>Dothideomycetes</taxon>
        <taxon>Dothideomycetidae</taxon>
        <taxon>Dothideales</taxon>
        <taxon>Zalariaceae</taxon>
        <taxon>Zalaria</taxon>
    </lineage>
</organism>
<evidence type="ECO:0000313" key="1">
    <source>
        <dbReference type="EMBL" id="KAK8194105.1"/>
    </source>
</evidence>
<dbReference type="Proteomes" id="UP001320706">
    <property type="component" value="Unassembled WGS sequence"/>
</dbReference>
<proteinExistence type="predicted"/>
<keyword evidence="2" id="KW-1185">Reference proteome</keyword>
<gene>
    <name evidence="1" type="ORF">M8818_007291</name>
</gene>
<comment type="caution">
    <text evidence="1">The sequence shown here is derived from an EMBL/GenBank/DDBJ whole genome shotgun (WGS) entry which is preliminary data.</text>
</comment>